<name>A0ABQ5E7M4_9ASTR</name>
<keyword evidence="4" id="KW-1185">Reference proteome</keyword>
<dbReference type="InterPro" id="IPR012337">
    <property type="entry name" value="RNaseH-like_sf"/>
</dbReference>
<dbReference type="Pfam" id="PF05699">
    <property type="entry name" value="Dimer_Tnp_hAT"/>
    <property type="match status" value="1"/>
</dbReference>
<dbReference type="SUPFAM" id="SSF56672">
    <property type="entry name" value="DNA/RNA polymerases"/>
    <property type="match status" value="1"/>
</dbReference>
<dbReference type="SUPFAM" id="SSF53098">
    <property type="entry name" value="Ribonuclease H-like"/>
    <property type="match status" value="1"/>
</dbReference>
<dbReference type="Proteomes" id="UP001151760">
    <property type="component" value="Unassembled WGS sequence"/>
</dbReference>
<evidence type="ECO:0000259" key="1">
    <source>
        <dbReference type="Pfam" id="PF05699"/>
    </source>
</evidence>
<sequence>MQTYADYGGPDEIFLGDGNSHPISHTGNTQMGIDWDTLIFYWHTHMYNPVKQCMINVQLCNAQVGVYQSKVRVSKSSPHTNLYTSHKSLALSNVLYVPNLWQNLNPRILNGQLVLTNCLARALTSAAQEALQVCQKMVKKVRDCVKYVKASEALEEYFPDLKQLQVLNTRNLSLDDQTKWNTTYEMLLAASELKEEFSRLDTLYLDYFRSPSGEDWNLIQLELTCTSTSEDNIISTITKPMLEGFDKYWKSSCFVLAIAVVMDPRFKMKLVDLSFAKIFVDEVVSYINIVDGGIHHLFLDYAAGDVTGYLSNGDAHGLGHTYFDDFIMESASQQLKSELDQYLEESLLPKSHKFDVMRWWKLNEPKYLTLSKMAHEILTLPVSTVDPESIFDTGVKEMDRYRCALKPCLLCIHLAVNRNNTKFLDEFVNNLSIKFSIKDLGTSHQFLGVEVISTPSRSIVGSLQYLAITRPDVSFAVNKLSQFMHAPTQLHLQALKRVLRYLKGTIHHGLFLNRKSAITLTAFSNSNWGGIKDNGRSTTAYILYLGSNIISWRSARQKSVSVSSTEASTKP</sequence>
<dbReference type="PANTHER" id="PTHR23272:SF52">
    <property type="entry name" value="ZINC FINGER BED DOMAIN-CONTAINING PROTEIN DAYSLEEPER"/>
    <property type="match status" value="1"/>
</dbReference>
<dbReference type="Pfam" id="PF14372">
    <property type="entry name" value="hAT-like_RNase-H"/>
    <property type="match status" value="1"/>
</dbReference>
<feature type="domain" description="HAT C-terminal dimerisation" evidence="1">
    <location>
        <begin position="338"/>
        <end position="419"/>
    </location>
</feature>
<organism evidence="3 4">
    <name type="scientific">Tanacetum coccineum</name>
    <dbReference type="NCBI Taxonomy" id="301880"/>
    <lineage>
        <taxon>Eukaryota</taxon>
        <taxon>Viridiplantae</taxon>
        <taxon>Streptophyta</taxon>
        <taxon>Embryophyta</taxon>
        <taxon>Tracheophyta</taxon>
        <taxon>Spermatophyta</taxon>
        <taxon>Magnoliopsida</taxon>
        <taxon>eudicotyledons</taxon>
        <taxon>Gunneridae</taxon>
        <taxon>Pentapetalae</taxon>
        <taxon>asterids</taxon>
        <taxon>campanulids</taxon>
        <taxon>Asterales</taxon>
        <taxon>Asteraceae</taxon>
        <taxon>Asteroideae</taxon>
        <taxon>Anthemideae</taxon>
        <taxon>Anthemidinae</taxon>
        <taxon>Tanacetum</taxon>
    </lineage>
</organism>
<reference evidence="3" key="1">
    <citation type="journal article" date="2022" name="Int. J. Mol. Sci.">
        <title>Draft Genome of Tanacetum Coccineum: Genomic Comparison of Closely Related Tanacetum-Family Plants.</title>
        <authorList>
            <person name="Yamashiro T."/>
            <person name="Shiraishi A."/>
            <person name="Nakayama K."/>
            <person name="Satake H."/>
        </authorList>
    </citation>
    <scope>NUCLEOTIDE SEQUENCE</scope>
</reference>
<dbReference type="EMBL" id="BQNB010016021">
    <property type="protein sequence ID" value="GJT46875.1"/>
    <property type="molecule type" value="Genomic_DNA"/>
</dbReference>
<dbReference type="PANTHER" id="PTHR23272">
    <property type="entry name" value="BED FINGER-RELATED"/>
    <property type="match status" value="1"/>
</dbReference>
<dbReference type="InterPro" id="IPR025525">
    <property type="entry name" value="hAT-like_transposase_RNase-H"/>
</dbReference>
<protein>
    <submittedName>
        <fullName evidence="3">Zinc finger BED domain-containing protein DAYSLEEPER-like protein</fullName>
    </submittedName>
</protein>
<comment type="caution">
    <text evidence="3">The sequence shown here is derived from an EMBL/GenBank/DDBJ whole genome shotgun (WGS) entry which is preliminary data.</text>
</comment>
<evidence type="ECO:0000313" key="4">
    <source>
        <dbReference type="Proteomes" id="UP001151760"/>
    </source>
</evidence>
<proteinExistence type="predicted"/>
<dbReference type="InterPro" id="IPR043502">
    <property type="entry name" value="DNA/RNA_pol_sf"/>
</dbReference>
<evidence type="ECO:0000259" key="2">
    <source>
        <dbReference type="Pfam" id="PF14372"/>
    </source>
</evidence>
<gene>
    <name evidence="3" type="ORF">Tco_0955590</name>
</gene>
<feature type="domain" description="hAT-like transposase RNase-H fold" evidence="2">
    <location>
        <begin position="218"/>
        <end position="301"/>
    </location>
</feature>
<dbReference type="CDD" id="cd09272">
    <property type="entry name" value="RNase_HI_RT_Ty1"/>
    <property type="match status" value="1"/>
</dbReference>
<accession>A0ABQ5E7M4</accession>
<evidence type="ECO:0000313" key="3">
    <source>
        <dbReference type="EMBL" id="GJT46875.1"/>
    </source>
</evidence>
<dbReference type="InterPro" id="IPR008906">
    <property type="entry name" value="HATC_C_dom"/>
</dbReference>
<reference evidence="3" key="2">
    <citation type="submission" date="2022-01" db="EMBL/GenBank/DDBJ databases">
        <authorList>
            <person name="Yamashiro T."/>
            <person name="Shiraishi A."/>
            <person name="Satake H."/>
            <person name="Nakayama K."/>
        </authorList>
    </citation>
    <scope>NUCLEOTIDE SEQUENCE</scope>
</reference>